<organism evidence="1 2">
    <name type="scientific">Adineta ricciae</name>
    <name type="common">Rotifer</name>
    <dbReference type="NCBI Taxonomy" id="249248"/>
    <lineage>
        <taxon>Eukaryota</taxon>
        <taxon>Metazoa</taxon>
        <taxon>Spiralia</taxon>
        <taxon>Gnathifera</taxon>
        <taxon>Rotifera</taxon>
        <taxon>Eurotatoria</taxon>
        <taxon>Bdelloidea</taxon>
        <taxon>Adinetida</taxon>
        <taxon>Adinetidae</taxon>
        <taxon>Adineta</taxon>
    </lineage>
</organism>
<reference evidence="1" key="1">
    <citation type="submission" date="2021-02" db="EMBL/GenBank/DDBJ databases">
        <authorList>
            <person name="Nowell W R."/>
        </authorList>
    </citation>
    <scope>NUCLEOTIDE SEQUENCE</scope>
</reference>
<name>A0A816HSK9_ADIRI</name>
<keyword evidence="2" id="KW-1185">Reference proteome</keyword>
<dbReference type="Gene3D" id="3.30.559.10">
    <property type="entry name" value="Chloramphenicol acetyltransferase-like domain"/>
    <property type="match status" value="1"/>
</dbReference>
<feature type="non-terminal residue" evidence="1">
    <location>
        <position position="119"/>
    </location>
</feature>
<dbReference type="AlphaFoldDB" id="A0A816HSK9"/>
<evidence type="ECO:0000313" key="1">
    <source>
        <dbReference type="EMBL" id="CAF1691523.1"/>
    </source>
</evidence>
<protein>
    <recommendedName>
        <fullName evidence="3">Condensation domain-containing protein</fullName>
    </recommendedName>
</protein>
<gene>
    <name evidence="1" type="ORF">XAT740_LOCUS64231</name>
</gene>
<sequence>MQKITQPDISHAVNINQLYSFVESTYETNEQLDTIMHNEKANPRLFDLAQGLVFRCHLVFHKQISSNGVLSHNDAIIFNFHHALFDFPSMDIFLHHLNEAYTTGQLPSDNDDATLRYID</sequence>
<evidence type="ECO:0000313" key="2">
    <source>
        <dbReference type="Proteomes" id="UP000663828"/>
    </source>
</evidence>
<proteinExistence type="predicted"/>
<dbReference type="InterPro" id="IPR023213">
    <property type="entry name" value="CAT-like_dom_sf"/>
</dbReference>
<evidence type="ECO:0008006" key="3">
    <source>
        <dbReference type="Google" id="ProtNLM"/>
    </source>
</evidence>
<comment type="caution">
    <text evidence="1">The sequence shown here is derived from an EMBL/GenBank/DDBJ whole genome shotgun (WGS) entry which is preliminary data.</text>
</comment>
<dbReference type="Proteomes" id="UP000663828">
    <property type="component" value="Unassembled WGS sequence"/>
</dbReference>
<dbReference type="SUPFAM" id="SSF52777">
    <property type="entry name" value="CoA-dependent acyltransferases"/>
    <property type="match status" value="1"/>
</dbReference>
<dbReference type="EMBL" id="CAJNOR010021728">
    <property type="protein sequence ID" value="CAF1691523.1"/>
    <property type="molecule type" value="Genomic_DNA"/>
</dbReference>
<accession>A0A816HSK9</accession>